<dbReference type="AlphaFoldDB" id="A0ABD3RE74"/>
<dbReference type="Gene3D" id="3.30.9.10">
    <property type="entry name" value="D-Amino Acid Oxidase, subunit A, domain 2"/>
    <property type="match status" value="1"/>
</dbReference>
<evidence type="ECO:0000259" key="1">
    <source>
        <dbReference type="Pfam" id="PF01266"/>
    </source>
</evidence>
<evidence type="ECO:0000313" key="2">
    <source>
        <dbReference type="EMBL" id="KAL3811323.1"/>
    </source>
</evidence>
<name>A0ABD3RE74_9STRA</name>
<proteinExistence type="predicted"/>
<reference evidence="2 3" key="1">
    <citation type="submission" date="2024-10" db="EMBL/GenBank/DDBJ databases">
        <title>Updated reference genomes for cyclostephanoid diatoms.</title>
        <authorList>
            <person name="Roberts W.R."/>
            <person name="Alverson A.J."/>
        </authorList>
    </citation>
    <scope>NUCLEOTIDE SEQUENCE [LARGE SCALE GENOMIC DNA]</scope>
    <source>
        <strain evidence="2 3">AJA228-03</strain>
    </source>
</reference>
<dbReference type="EMBL" id="JALLPB020000268">
    <property type="protein sequence ID" value="KAL3811323.1"/>
    <property type="molecule type" value="Genomic_DNA"/>
</dbReference>
<accession>A0ABD3RE74</accession>
<evidence type="ECO:0000313" key="3">
    <source>
        <dbReference type="Proteomes" id="UP001530377"/>
    </source>
</evidence>
<feature type="domain" description="FAD dependent oxidoreductase" evidence="1">
    <location>
        <begin position="9"/>
        <end position="57"/>
    </location>
</feature>
<comment type="caution">
    <text evidence="2">The sequence shown here is derived from an EMBL/GenBank/DDBJ whole genome shotgun (WGS) entry which is preliminary data.</text>
</comment>
<organism evidence="2 3">
    <name type="scientific">Cyclostephanos tholiformis</name>
    <dbReference type="NCBI Taxonomy" id="382380"/>
    <lineage>
        <taxon>Eukaryota</taxon>
        <taxon>Sar</taxon>
        <taxon>Stramenopiles</taxon>
        <taxon>Ochrophyta</taxon>
        <taxon>Bacillariophyta</taxon>
        <taxon>Coscinodiscophyceae</taxon>
        <taxon>Thalassiosirophycidae</taxon>
        <taxon>Stephanodiscales</taxon>
        <taxon>Stephanodiscaceae</taxon>
        <taxon>Cyclostephanos</taxon>
    </lineage>
</organism>
<sequence>MIGVGVPTIRSVACMYAVTPDGGFMVDETSPGAFVASACSGHGFKHSAGLGEALAERARGVGGEGSRSSLAALLDGSARWRWGTAFILDWVGGSGRLAPFVL</sequence>
<protein>
    <recommendedName>
        <fullName evidence="1">FAD dependent oxidoreductase domain-containing protein</fullName>
    </recommendedName>
</protein>
<dbReference type="Proteomes" id="UP001530377">
    <property type="component" value="Unassembled WGS sequence"/>
</dbReference>
<gene>
    <name evidence="2" type="ORF">ACHAXA_005409</name>
</gene>
<dbReference type="Gene3D" id="3.50.50.60">
    <property type="entry name" value="FAD/NAD(P)-binding domain"/>
    <property type="match status" value="1"/>
</dbReference>
<dbReference type="InterPro" id="IPR036188">
    <property type="entry name" value="FAD/NAD-bd_sf"/>
</dbReference>
<keyword evidence="3" id="KW-1185">Reference proteome</keyword>
<dbReference type="Pfam" id="PF01266">
    <property type="entry name" value="DAO"/>
    <property type="match status" value="1"/>
</dbReference>
<dbReference type="InterPro" id="IPR006076">
    <property type="entry name" value="FAD-dep_OxRdtase"/>
</dbReference>